<dbReference type="EMBL" id="BK055796">
    <property type="protein sequence ID" value="DAE92825.1"/>
    <property type="molecule type" value="Genomic_DNA"/>
</dbReference>
<proteinExistence type="predicted"/>
<evidence type="ECO:0000313" key="1">
    <source>
        <dbReference type="EMBL" id="DAE92825.1"/>
    </source>
</evidence>
<accession>A0A8S5RTJ1</accession>
<protein>
    <submittedName>
        <fullName evidence="1">Uncharacterized protein</fullName>
    </submittedName>
</protein>
<name>A0A8S5RTJ1_9CAUD</name>
<sequence>MISGQLSLGVAARFFCFGVKMAQMRRGGVLQKHSMCGILKVP</sequence>
<reference evidence="1" key="1">
    <citation type="journal article" date="2021" name="Proc. Natl. Acad. Sci. U.S.A.">
        <title>A Catalog of Tens of Thousands of Viruses from Human Metagenomes Reveals Hidden Associations with Chronic Diseases.</title>
        <authorList>
            <person name="Tisza M.J."/>
            <person name="Buck C.B."/>
        </authorList>
    </citation>
    <scope>NUCLEOTIDE SEQUENCE</scope>
    <source>
        <strain evidence="1">Cttzo28</strain>
    </source>
</reference>
<organism evidence="1">
    <name type="scientific">Ackermannviridae sp</name>
    <dbReference type="NCBI Taxonomy" id="2831612"/>
    <lineage>
        <taxon>Viruses</taxon>
        <taxon>Duplodnaviria</taxon>
        <taxon>Heunggongvirae</taxon>
        <taxon>Uroviricota</taxon>
        <taxon>Caudoviricetes</taxon>
        <taxon>Pantevenvirales</taxon>
        <taxon>Ackermannviridae</taxon>
    </lineage>
</organism>